<name>A0ABM8UK75_9BACT</name>
<evidence type="ECO:0000256" key="7">
    <source>
        <dbReference type="SAM" id="Phobius"/>
    </source>
</evidence>
<sequence>MKKEDIQPWDWQRILFGEAPPEFLLEVFIRTFVIYVVLLIIVRLMGKRMGGQLTISEMAVMVTLGAIISPAMQIPQLGILMGMMILVCALIFQRGLNLFEFKSGRFEELSQGTTSLAVKDGIIQLEEMKKAKVSRQQLFAALRNQNIYNLGDVGRVYLEACGIFSVYKNEEPAPGLQIFPPQDQNINSFSQQIVEGSLVCASCGNVVEDTDTSHACQVCDSTTWISATVSIQSQLTK</sequence>
<evidence type="ECO:0000256" key="3">
    <source>
        <dbReference type="ARBA" id="ARBA00022475"/>
    </source>
</evidence>
<dbReference type="InterPro" id="IPR023090">
    <property type="entry name" value="UPF0702_alpha/beta_dom_sf"/>
</dbReference>
<evidence type="ECO:0000256" key="1">
    <source>
        <dbReference type="ARBA" id="ARBA00004651"/>
    </source>
</evidence>
<comment type="caution">
    <text evidence="9">The sequence shown here is derived from an EMBL/GenBank/DDBJ whole genome shotgun (WGS) entry which is preliminary data.</text>
</comment>
<dbReference type="PANTHER" id="PTHR34582:SF6">
    <property type="entry name" value="UPF0702 TRANSMEMBRANE PROTEIN YCAP"/>
    <property type="match status" value="1"/>
</dbReference>
<comment type="similarity">
    <text evidence="2">Belongs to the UPF0702 family.</text>
</comment>
<dbReference type="PANTHER" id="PTHR34582">
    <property type="entry name" value="UPF0702 TRANSMEMBRANE PROTEIN YCAP"/>
    <property type="match status" value="1"/>
</dbReference>
<evidence type="ECO:0000313" key="10">
    <source>
        <dbReference type="Proteomes" id="UP000679725"/>
    </source>
</evidence>
<keyword evidence="3" id="KW-1003">Cell membrane</keyword>
<dbReference type="Pfam" id="PF04239">
    <property type="entry name" value="DUF421"/>
    <property type="match status" value="1"/>
</dbReference>
<feature type="transmembrane region" description="Helical" evidence="7">
    <location>
        <begin position="53"/>
        <end position="71"/>
    </location>
</feature>
<accession>A0ABM8UK75</accession>
<organism evidence="9 10">
    <name type="scientific">Dyadobacter linearis</name>
    <dbReference type="NCBI Taxonomy" id="2823330"/>
    <lineage>
        <taxon>Bacteria</taxon>
        <taxon>Pseudomonadati</taxon>
        <taxon>Bacteroidota</taxon>
        <taxon>Cytophagia</taxon>
        <taxon>Cytophagales</taxon>
        <taxon>Spirosomataceae</taxon>
        <taxon>Dyadobacter</taxon>
    </lineage>
</organism>
<keyword evidence="6 7" id="KW-0472">Membrane</keyword>
<dbReference type="InterPro" id="IPR007353">
    <property type="entry name" value="DUF421"/>
</dbReference>
<evidence type="ECO:0000313" key="9">
    <source>
        <dbReference type="EMBL" id="CAG5067819.1"/>
    </source>
</evidence>
<dbReference type="EMBL" id="CAJRAU010000001">
    <property type="protein sequence ID" value="CAG5067819.1"/>
    <property type="molecule type" value="Genomic_DNA"/>
</dbReference>
<feature type="transmembrane region" description="Helical" evidence="7">
    <location>
        <begin position="27"/>
        <end position="46"/>
    </location>
</feature>
<keyword evidence="10" id="KW-1185">Reference proteome</keyword>
<evidence type="ECO:0000256" key="2">
    <source>
        <dbReference type="ARBA" id="ARBA00006448"/>
    </source>
</evidence>
<feature type="transmembrane region" description="Helical" evidence="7">
    <location>
        <begin position="77"/>
        <end position="96"/>
    </location>
</feature>
<keyword evidence="4 7" id="KW-0812">Transmembrane</keyword>
<dbReference type="RefSeq" id="WP_215231959.1">
    <property type="nucleotide sequence ID" value="NZ_CAJRAU010000001.1"/>
</dbReference>
<evidence type="ECO:0000259" key="8">
    <source>
        <dbReference type="Pfam" id="PF04239"/>
    </source>
</evidence>
<evidence type="ECO:0000256" key="6">
    <source>
        <dbReference type="ARBA" id="ARBA00023136"/>
    </source>
</evidence>
<dbReference type="Gene3D" id="3.30.240.20">
    <property type="entry name" value="bsu07140 like domains"/>
    <property type="match status" value="1"/>
</dbReference>
<dbReference type="Proteomes" id="UP000679725">
    <property type="component" value="Unassembled WGS sequence"/>
</dbReference>
<comment type="subcellular location">
    <subcellularLocation>
        <location evidence="1">Cell membrane</location>
        <topology evidence="1">Multi-pass membrane protein</topology>
    </subcellularLocation>
</comment>
<feature type="domain" description="YetF C-terminal" evidence="8">
    <location>
        <begin position="102"/>
        <end position="182"/>
    </location>
</feature>
<reference evidence="9 10" key="1">
    <citation type="submission" date="2021-04" db="EMBL/GenBank/DDBJ databases">
        <authorList>
            <person name="Rodrigo-Torres L."/>
            <person name="Arahal R. D."/>
            <person name="Lucena T."/>
        </authorList>
    </citation>
    <scope>NUCLEOTIDE SEQUENCE [LARGE SCALE GENOMIC DNA]</scope>
    <source>
        <strain evidence="9 10">CECT 9623</strain>
    </source>
</reference>
<protein>
    <recommendedName>
        <fullName evidence="8">YetF C-terminal domain-containing protein</fullName>
    </recommendedName>
</protein>
<keyword evidence="5 7" id="KW-1133">Transmembrane helix</keyword>
<proteinExistence type="inferred from homology"/>
<evidence type="ECO:0000256" key="4">
    <source>
        <dbReference type="ARBA" id="ARBA00022692"/>
    </source>
</evidence>
<gene>
    <name evidence="9" type="ORF">DYBT9623_00546</name>
</gene>
<evidence type="ECO:0000256" key="5">
    <source>
        <dbReference type="ARBA" id="ARBA00022989"/>
    </source>
</evidence>